<dbReference type="OrthoDB" id="1734229at2759"/>
<evidence type="ECO:0000313" key="12">
    <source>
        <dbReference type="EMBL" id="PLW20540.1"/>
    </source>
</evidence>
<organism evidence="12 13">
    <name type="scientific">Puccinia coronata f. sp. avenae</name>
    <dbReference type="NCBI Taxonomy" id="200324"/>
    <lineage>
        <taxon>Eukaryota</taxon>
        <taxon>Fungi</taxon>
        <taxon>Dikarya</taxon>
        <taxon>Basidiomycota</taxon>
        <taxon>Pucciniomycotina</taxon>
        <taxon>Pucciniomycetes</taxon>
        <taxon>Pucciniales</taxon>
        <taxon>Pucciniaceae</taxon>
        <taxon>Puccinia</taxon>
    </lineage>
</organism>
<dbReference type="GO" id="GO:0003723">
    <property type="term" value="F:RNA binding"/>
    <property type="evidence" value="ECO:0007669"/>
    <property type="project" value="TreeGrafter"/>
</dbReference>
<dbReference type="Pfam" id="PF00226">
    <property type="entry name" value="DnaJ"/>
    <property type="match status" value="1"/>
</dbReference>
<feature type="compositionally biased region" description="Acidic residues" evidence="9">
    <location>
        <begin position="703"/>
        <end position="721"/>
    </location>
</feature>
<feature type="transmembrane region" description="Helical" evidence="10">
    <location>
        <begin position="161"/>
        <end position="180"/>
    </location>
</feature>
<dbReference type="Proteomes" id="UP000235388">
    <property type="component" value="Unassembled WGS sequence"/>
</dbReference>
<sequence>MPSGWSNASHPCAATRVRSWCGGQPRLPSPSGSFDSTWALGDRGPAGPRFHPVWLSASIGGLRCSPLQLRPLAQGISLLISAPRLPAHLDNRHPPGMTASYEYDESGQSNFFLFTFLLLVLIPWTISSISKLSSETAKPPCAEWNAKDEQVKKAKQRAPPIGLSHVFLALGWALLAYVAYRASFVKASSGTYDPFVILGISPGSDEKSIKRHFKRLSLKFHPDKLKLKANQTLEEINEHFVNLTKAYKALTDDTIRENYELYGHPDGKRETAMGIALPKWIVETRNHGYVVGLYGIVFGLMLPYLVGKWWHGSRKYTKDQVLAESASRYFLNLTEETKFANAVEVLSSSLEFKALESKYSRVFESNKSYKKLEDQVTTTLFNSTGEKLEGRLYNNNNEKFVKRTAVLIYAHLFRIPISDVAVLKAKHDVVNYARHLTSGMQSITLGYNWLSTYLVVVTLQQHLVQAMHPALSPLVQLPHISVKTAEKLAKNGDIKAPEQYASISEQQKDSMFPELKGQDYIKKHIQAISEHWPKLELVSSEFKVVGEKTVTPGCVIHFTMKIKIKSPKSPTMVNGNEKSLAQESEQAAEQDLKGEELEIDELLGRKKAGADGEEKCPVVHAPHVTKDTKPCYYWLVGDHKLNRIFVQPVKFTDVGYTKTRVLKASFQAPHSPGLYTFQAYVKSDSYVGTDVQASMQLRVEDKEATEDANAEDDISEPDEDTLAGQMAAMRGKPTKQQKYDDDSDDTSGTESSDDDSSSDSDSN</sequence>
<evidence type="ECO:0000256" key="9">
    <source>
        <dbReference type="SAM" id="MobiDB-lite"/>
    </source>
</evidence>
<keyword evidence="6 10" id="KW-1133">Transmembrane helix</keyword>
<evidence type="ECO:0000256" key="2">
    <source>
        <dbReference type="ARBA" id="ARBA00022448"/>
    </source>
</evidence>
<dbReference type="PROSITE" id="PS50076">
    <property type="entry name" value="DNAJ_2"/>
    <property type="match status" value="1"/>
</dbReference>
<keyword evidence="4" id="KW-0256">Endoplasmic reticulum</keyword>
<dbReference type="AlphaFoldDB" id="A0A2N5T4Z4"/>
<dbReference type="SUPFAM" id="SSF46565">
    <property type="entry name" value="Chaperone J-domain"/>
    <property type="match status" value="1"/>
</dbReference>
<dbReference type="Pfam" id="PF02889">
    <property type="entry name" value="Sec63"/>
    <property type="match status" value="1"/>
</dbReference>
<gene>
    <name evidence="12" type="ORF">PCANC_13577</name>
</gene>
<dbReference type="PANTHER" id="PTHR24075">
    <property type="entry name" value="SEC63 DOMAIN-CONTAINING"/>
    <property type="match status" value="1"/>
</dbReference>
<dbReference type="SUPFAM" id="SSF158702">
    <property type="entry name" value="Sec63 N-terminal domain-like"/>
    <property type="match status" value="1"/>
</dbReference>
<dbReference type="InterPro" id="IPR035892">
    <property type="entry name" value="C2_domain_sf"/>
</dbReference>
<keyword evidence="8" id="KW-0143">Chaperone</keyword>
<keyword evidence="5" id="KW-0653">Protein transport</keyword>
<evidence type="ECO:0000256" key="7">
    <source>
        <dbReference type="ARBA" id="ARBA00023136"/>
    </source>
</evidence>
<evidence type="ECO:0000256" key="6">
    <source>
        <dbReference type="ARBA" id="ARBA00022989"/>
    </source>
</evidence>
<evidence type="ECO:0000256" key="3">
    <source>
        <dbReference type="ARBA" id="ARBA00022692"/>
    </source>
</evidence>
<feature type="domain" description="J" evidence="11">
    <location>
        <begin position="193"/>
        <end position="263"/>
    </location>
</feature>
<dbReference type="SMART" id="SM00973">
    <property type="entry name" value="Sec63"/>
    <property type="match status" value="1"/>
</dbReference>
<evidence type="ECO:0000313" key="13">
    <source>
        <dbReference type="Proteomes" id="UP000235388"/>
    </source>
</evidence>
<protein>
    <recommendedName>
        <fullName evidence="11">J domain-containing protein</fullName>
    </recommendedName>
</protein>
<dbReference type="GO" id="GO:0006614">
    <property type="term" value="P:SRP-dependent cotranslational protein targeting to membrane"/>
    <property type="evidence" value="ECO:0007669"/>
    <property type="project" value="TreeGrafter"/>
</dbReference>
<dbReference type="GO" id="GO:0008320">
    <property type="term" value="F:protein transmembrane transporter activity"/>
    <property type="evidence" value="ECO:0007669"/>
    <property type="project" value="TreeGrafter"/>
</dbReference>
<feature type="compositionally biased region" description="Acidic residues" evidence="9">
    <location>
        <begin position="741"/>
        <end position="763"/>
    </location>
</feature>
<accession>A0A2N5T4Z4</accession>
<keyword evidence="7 10" id="KW-0472">Membrane</keyword>
<dbReference type="InterPro" id="IPR036869">
    <property type="entry name" value="J_dom_sf"/>
</dbReference>
<feature type="transmembrane region" description="Helical" evidence="10">
    <location>
        <begin position="111"/>
        <end position="129"/>
    </location>
</feature>
<feature type="transmembrane region" description="Helical" evidence="10">
    <location>
        <begin position="287"/>
        <end position="306"/>
    </location>
</feature>
<comment type="caution">
    <text evidence="12">The sequence shown here is derived from an EMBL/GenBank/DDBJ whole genome shotgun (WGS) entry which is preliminary data.</text>
</comment>
<evidence type="ECO:0000256" key="8">
    <source>
        <dbReference type="ARBA" id="ARBA00023186"/>
    </source>
</evidence>
<dbReference type="InterPro" id="IPR014756">
    <property type="entry name" value="Ig_E-set"/>
</dbReference>
<keyword evidence="13" id="KW-1185">Reference proteome</keyword>
<keyword evidence="2" id="KW-0813">Transport</keyword>
<dbReference type="STRING" id="200324.A0A2N5T4Z4"/>
<dbReference type="PANTHER" id="PTHR24075:SF0">
    <property type="entry name" value="TRANSLOCATION PROTEIN SEC63 HOMOLOG"/>
    <property type="match status" value="1"/>
</dbReference>
<evidence type="ECO:0000259" key="11">
    <source>
        <dbReference type="PROSITE" id="PS50076"/>
    </source>
</evidence>
<feature type="region of interest" description="Disordered" evidence="9">
    <location>
        <begin position="568"/>
        <end position="593"/>
    </location>
</feature>
<dbReference type="SMART" id="SM00271">
    <property type="entry name" value="DnaJ"/>
    <property type="match status" value="1"/>
</dbReference>
<dbReference type="Gene3D" id="2.60.40.150">
    <property type="entry name" value="C2 domain"/>
    <property type="match status" value="1"/>
</dbReference>
<dbReference type="Gene3D" id="1.10.287.110">
    <property type="entry name" value="DnaJ domain"/>
    <property type="match status" value="1"/>
</dbReference>
<dbReference type="InterPro" id="IPR001623">
    <property type="entry name" value="DnaJ_domain"/>
</dbReference>
<name>A0A2N5T4Z4_9BASI</name>
<dbReference type="SUPFAM" id="SSF81296">
    <property type="entry name" value="E set domains"/>
    <property type="match status" value="1"/>
</dbReference>
<evidence type="ECO:0000256" key="5">
    <source>
        <dbReference type="ARBA" id="ARBA00022927"/>
    </source>
</evidence>
<dbReference type="FunFam" id="2.60.40.150:FF:000281">
    <property type="entry name" value="Unplaced genomic scaffold supercont1.4, whole genome shotgun sequence"/>
    <property type="match status" value="1"/>
</dbReference>
<comment type="subcellular location">
    <subcellularLocation>
        <location evidence="1">Endoplasmic reticulum membrane</location>
        <topology evidence="1">Multi-pass membrane protein</topology>
    </subcellularLocation>
</comment>
<dbReference type="GO" id="GO:0006620">
    <property type="term" value="P:post-translational protein targeting to endoplasmic reticulum membrane"/>
    <property type="evidence" value="ECO:0007669"/>
    <property type="project" value="TreeGrafter"/>
</dbReference>
<feature type="compositionally biased region" description="Polar residues" evidence="9">
    <location>
        <begin position="568"/>
        <end position="587"/>
    </location>
</feature>
<evidence type="ECO:0000256" key="4">
    <source>
        <dbReference type="ARBA" id="ARBA00022824"/>
    </source>
</evidence>
<dbReference type="InterPro" id="IPR004179">
    <property type="entry name" value="Sec63-dom"/>
</dbReference>
<feature type="region of interest" description="Disordered" evidence="9">
    <location>
        <begin position="701"/>
        <end position="763"/>
    </location>
</feature>
<reference evidence="12 13" key="1">
    <citation type="submission" date="2017-11" db="EMBL/GenBank/DDBJ databases">
        <title>De novo assembly and phasing of dikaryotic genomes from two isolates of Puccinia coronata f. sp. avenae, the causal agent of oat crown rust.</title>
        <authorList>
            <person name="Miller M.E."/>
            <person name="Zhang Y."/>
            <person name="Omidvar V."/>
            <person name="Sperschneider J."/>
            <person name="Schwessinger B."/>
            <person name="Raley C."/>
            <person name="Palmer J.M."/>
            <person name="Garnica D."/>
            <person name="Upadhyaya N."/>
            <person name="Rathjen J."/>
            <person name="Taylor J.M."/>
            <person name="Park R.F."/>
            <person name="Dodds P.N."/>
            <person name="Hirsch C.D."/>
            <person name="Kianian S.F."/>
            <person name="Figueroa M."/>
        </authorList>
    </citation>
    <scope>NUCLEOTIDE SEQUENCE [LARGE SCALE GENOMIC DNA]</scope>
    <source>
        <strain evidence="12">12NC29</strain>
    </source>
</reference>
<dbReference type="GO" id="GO:0031207">
    <property type="term" value="C:Sec62/Sec63 complex"/>
    <property type="evidence" value="ECO:0007669"/>
    <property type="project" value="TreeGrafter"/>
</dbReference>
<evidence type="ECO:0000256" key="10">
    <source>
        <dbReference type="SAM" id="Phobius"/>
    </source>
</evidence>
<evidence type="ECO:0000256" key="1">
    <source>
        <dbReference type="ARBA" id="ARBA00004477"/>
    </source>
</evidence>
<dbReference type="Gene3D" id="1.10.3380.10">
    <property type="entry name" value="Sec63 N-terminal domain-like domain"/>
    <property type="match status" value="1"/>
</dbReference>
<dbReference type="CDD" id="cd06257">
    <property type="entry name" value="DnaJ"/>
    <property type="match status" value="1"/>
</dbReference>
<dbReference type="FunFam" id="1.10.287.110:FF:000039">
    <property type="entry name" value="Protein translocation complex component (Npl1)"/>
    <property type="match status" value="1"/>
</dbReference>
<proteinExistence type="predicted"/>
<dbReference type="EMBL" id="PGCJ01000795">
    <property type="protein sequence ID" value="PLW20540.1"/>
    <property type="molecule type" value="Genomic_DNA"/>
</dbReference>
<keyword evidence="3 10" id="KW-0812">Transmembrane</keyword>
<dbReference type="PRINTS" id="PR00625">
    <property type="entry name" value="JDOMAIN"/>
</dbReference>